<reference evidence="2 3" key="1">
    <citation type="submission" date="2016-11" db="EMBL/GenBank/DDBJ databases">
        <authorList>
            <person name="Jaros S."/>
            <person name="Januszkiewicz K."/>
            <person name="Wedrychowicz H."/>
        </authorList>
    </citation>
    <scope>NUCLEOTIDE SEQUENCE [LARGE SCALE GENOMIC DNA]</scope>
    <source>
        <strain evidence="2 3">DSM 24787</strain>
    </source>
</reference>
<dbReference type="InterPro" id="IPR007541">
    <property type="entry name" value="Uncharacterised_BSP"/>
</dbReference>
<dbReference type="SUPFAM" id="SSF55486">
    <property type="entry name" value="Metalloproteases ('zincins'), catalytic domain"/>
    <property type="match status" value="1"/>
</dbReference>
<evidence type="ECO:0000313" key="2">
    <source>
        <dbReference type="EMBL" id="SIN67063.1"/>
    </source>
</evidence>
<dbReference type="Proteomes" id="UP000185003">
    <property type="component" value="Unassembled WGS sequence"/>
</dbReference>
<protein>
    <submittedName>
        <fullName evidence="2">Peptidase</fullName>
    </submittedName>
</protein>
<dbReference type="Pfam" id="PF04450">
    <property type="entry name" value="BSP"/>
    <property type="match status" value="1"/>
</dbReference>
<evidence type="ECO:0000256" key="1">
    <source>
        <dbReference type="SAM" id="SignalP"/>
    </source>
</evidence>
<keyword evidence="3" id="KW-1185">Reference proteome</keyword>
<organism evidence="2 3">
    <name type="scientific">Chitinophaga niabensis</name>
    <dbReference type="NCBI Taxonomy" id="536979"/>
    <lineage>
        <taxon>Bacteria</taxon>
        <taxon>Pseudomonadati</taxon>
        <taxon>Bacteroidota</taxon>
        <taxon>Chitinophagia</taxon>
        <taxon>Chitinophagales</taxon>
        <taxon>Chitinophagaceae</taxon>
        <taxon>Chitinophaga</taxon>
    </lineage>
</organism>
<dbReference type="STRING" id="536979.SAMN04488055_0450"/>
<proteinExistence type="predicted"/>
<feature type="chain" id="PRO_5013223971" evidence="1">
    <location>
        <begin position="20"/>
        <end position="232"/>
    </location>
</feature>
<evidence type="ECO:0000313" key="3">
    <source>
        <dbReference type="Proteomes" id="UP000185003"/>
    </source>
</evidence>
<gene>
    <name evidence="2" type="ORF">SAMN04488055_0450</name>
</gene>
<dbReference type="PANTHER" id="PTHR33321:SF12">
    <property type="entry name" value="PLANT BASIC SECRETORY PROTEIN (BSP) FAMILY PROTEIN"/>
    <property type="match status" value="1"/>
</dbReference>
<name>A0A1N6D8P0_9BACT</name>
<keyword evidence="1" id="KW-0732">Signal</keyword>
<dbReference type="PANTHER" id="PTHR33321">
    <property type="match status" value="1"/>
</dbReference>
<dbReference type="EMBL" id="FSRA01000001">
    <property type="protein sequence ID" value="SIN67063.1"/>
    <property type="molecule type" value="Genomic_DNA"/>
</dbReference>
<accession>A0A1N6D8P0</accession>
<feature type="signal peptide" evidence="1">
    <location>
        <begin position="1"/>
        <end position="19"/>
    </location>
</feature>
<dbReference type="RefSeq" id="WP_074237541.1">
    <property type="nucleotide sequence ID" value="NZ_FSRA01000001.1"/>
</dbReference>
<dbReference type="OrthoDB" id="211588at2"/>
<sequence length="232" mass="25871">MKFPLALTAALILAVSASAKSDSTILTKTVTPEGAVIYTKNGLTLTLNNKSTTFDTVVLRQRLVNTFFSVYPVLLSTFNPDATKHVVFNVDSAYDGVAYASRGQITFNPAWFVKHPDDIDVVTHETMHLVQAYTGRSPGWLTEGIADYVRFKFGVENIGWALPAFKETHKYTDAYRVTARFLAWLEAHVRNGIVVELNTALRTKTYTADTWAVLTKKTLDELWADYAKNPAL</sequence>
<dbReference type="AlphaFoldDB" id="A0A1N6D8P0"/>